<name>A0A563U9P0_9SPHI</name>
<feature type="chain" id="PRO_5022064796" description="Periplasmic heavy metal sensor" evidence="1">
    <location>
        <begin position="21"/>
        <end position="228"/>
    </location>
</feature>
<comment type="caution">
    <text evidence="2">The sequence shown here is derived from an EMBL/GenBank/DDBJ whole genome shotgun (WGS) entry which is preliminary data.</text>
</comment>
<keyword evidence="3" id="KW-1185">Reference proteome</keyword>
<feature type="signal peptide" evidence="1">
    <location>
        <begin position="1"/>
        <end position="20"/>
    </location>
</feature>
<dbReference type="EMBL" id="VOEI01000001">
    <property type="protein sequence ID" value="TWR28058.1"/>
    <property type="molecule type" value="Genomic_DNA"/>
</dbReference>
<dbReference type="OrthoDB" id="796754at2"/>
<proteinExistence type="predicted"/>
<sequence length="228" mass="24515">MKKIFLMLAFVAGIGVAANAQTKVTKTPEQRAQHRAAALSKKLNLTADQSAKVNAIFAKQASQMDSLKANKTGDRKANFAARKAIFANTDTNLKSVLTPDQQNAYANLKTEMKGKFAGRHHGAKTPGEKAQRLTGVLTKKLSLSADQSAKVNTILLQSATQMDSLKANKPADYKAARASRKAILTNADAQLKTVFTAEQQKNYADLKAKMIEKMKAKRGAKAATPNAG</sequence>
<dbReference type="Proteomes" id="UP000318010">
    <property type="component" value="Unassembled WGS sequence"/>
</dbReference>
<keyword evidence="1" id="KW-0732">Signal</keyword>
<protein>
    <recommendedName>
        <fullName evidence="4">Periplasmic heavy metal sensor</fullName>
    </recommendedName>
</protein>
<evidence type="ECO:0000313" key="2">
    <source>
        <dbReference type="EMBL" id="TWR28058.1"/>
    </source>
</evidence>
<accession>A0A563U9P0</accession>
<dbReference type="RefSeq" id="WP_146268865.1">
    <property type="nucleotide sequence ID" value="NZ_VOEI01000001.1"/>
</dbReference>
<gene>
    <name evidence="2" type="ORF">FPZ42_02250</name>
</gene>
<organism evidence="2 3">
    <name type="scientific">Mucilaginibacter achroorhodeus</name>
    <dbReference type="NCBI Taxonomy" id="2599294"/>
    <lineage>
        <taxon>Bacteria</taxon>
        <taxon>Pseudomonadati</taxon>
        <taxon>Bacteroidota</taxon>
        <taxon>Sphingobacteriia</taxon>
        <taxon>Sphingobacteriales</taxon>
        <taxon>Sphingobacteriaceae</taxon>
        <taxon>Mucilaginibacter</taxon>
    </lineage>
</organism>
<evidence type="ECO:0000256" key="1">
    <source>
        <dbReference type="SAM" id="SignalP"/>
    </source>
</evidence>
<evidence type="ECO:0008006" key="4">
    <source>
        <dbReference type="Google" id="ProtNLM"/>
    </source>
</evidence>
<reference evidence="2 3" key="1">
    <citation type="submission" date="2019-07" db="EMBL/GenBank/DDBJ databases">
        <authorList>
            <person name="Kim J."/>
        </authorList>
    </citation>
    <scope>NUCLEOTIDE SEQUENCE [LARGE SCALE GENOMIC DNA]</scope>
    <source>
        <strain evidence="2 3">MJ1a</strain>
    </source>
</reference>
<evidence type="ECO:0000313" key="3">
    <source>
        <dbReference type="Proteomes" id="UP000318010"/>
    </source>
</evidence>
<dbReference type="AlphaFoldDB" id="A0A563U9P0"/>